<dbReference type="RefSeq" id="WP_146386050.1">
    <property type="nucleotide sequence ID" value="NZ_VFIO01000005.1"/>
</dbReference>
<comment type="caution">
    <text evidence="2">The sequence shown here is derived from an EMBL/GenBank/DDBJ whole genome shotgun (WGS) entry which is preliminary data.</text>
</comment>
<evidence type="ECO:0000259" key="1">
    <source>
        <dbReference type="Pfam" id="PF08239"/>
    </source>
</evidence>
<dbReference type="Gene3D" id="2.30.30.40">
    <property type="entry name" value="SH3 Domains"/>
    <property type="match status" value="1"/>
</dbReference>
<evidence type="ECO:0000313" key="2">
    <source>
        <dbReference type="EMBL" id="TWR88730.1"/>
    </source>
</evidence>
<organism evidence="2 3">
    <name type="scientific">Pseudomonas saxonica</name>
    <dbReference type="NCBI Taxonomy" id="2600598"/>
    <lineage>
        <taxon>Bacteria</taxon>
        <taxon>Pseudomonadati</taxon>
        <taxon>Pseudomonadota</taxon>
        <taxon>Gammaproteobacteria</taxon>
        <taxon>Pseudomonadales</taxon>
        <taxon>Pseudomonadaceae</taxon>
        <taxon>Pseudomonas</taxon>
    </lineage>
</organism>
<feature type="domain" description="SH3b" evidence="1">
    <location>
        <begin position="305"/>
        <end position="360"/>
    </location>
</feature>
<dbReference type="InterPro" id="IPR003646">
    <property type="entry name" value="SH3-like_bac-type"/>
</dbReference>
<reference evidence="2 3" key="1">
    <citation type="submission" date="2019-06" db="EMBL/GenBank/DDBJ databases">
        <title>Pseudomonas bimorpha sp. nov. isolated from bovine raw milk and skim milk concentrate.</title>
        <authorList>
            <person name="Hofmann K."/>
            <person name="Huptas C."/>
            <person name="Doll E."/>
            <person name="Scherer S."/>
            <person name="Wenning M."/>
        </authorList>
    </citation>
    <scope>NUCLEOTIDE SEQUENCE [LARGE SCALE GENOMIC DNA]</scope>
    <source>
        <strain evidence="2 3">DSM 108989</strain>
    </source>
</reference>
<name>A0ABY3GH51_9PSED</name>
<keyword evidence="3" id="KW-1185">Reference proteome</keyword>
<dbReference type="EMBL" id="VFIO01000005">
    <property type="protein sequence ID" value="TWR88730.1"/>
    <property type="molecule type" value="Genomic_DNA"/>
</dbReference>
<evidence type="ECO:0000313" key="3">
    <source>
        <dbReference type="Proteomes" id="UP000318428"/>
    </source>
</evidence>
<proteinExistence type="predicted"/>
<accession>A0ABY3GH51</accession>
<sequence length="363" mass="40431">MVRKNKNDEATTSLKQLQDYYKNSAAGQLLSGGYAEQLRYVEQLRKTQEATLSISAASHAALMTGAAGVVTNVDYLKQISAFRDSLITDKFRSSVLTSESLAQAAAAAKSGYVNAFENTAAFSIYANAAKSAAKYADLASIISGDTYSKLLDSIRGFSQESDWLEKQKDSILYNYLAGADADKSAVISRMQESFESSLFSVDSFTWEEIPEVRRELEIELVEYIKFGRDILELSVEARKYFIKYWAFLWDALSKASVIITISSILSCTQADLEKATSSEEIRHVVKSVHADRREILAGYSVVTGSNVILRSRADKNSPELGRLPMNTWVENLHDDAEAWIHVRVEIGGEEIEGWIARRYLAVF</sequence>
<gene>
    <name evidence="2" type="ORF">FJD38_15095</name>
</gene>
<dbReference type="Pfam" id="PF08239">
    <property type="entry name" value="SH3_3"/>
    <property type="match status" value="1"/>
</dbReference>
<protein>
    <submittedName>
        <fullName evidence="2">SH3 domain-containing protein</fullName>
    </submittedName>
</protein>
<dbReference type="Proteomes" id="UP000318428">
    <property type="component" value="Unassembled WGS sequence"/>
</dbReference>